<keyword evidence="1" id="KW-1133">Transmembrane helix</keyword>
<evidence type="ECO:0000256" key="1">
    <source>
        <dbReference type="SAM" id="Phobius"/>
    </source>
</evidence>
<proteinExistence type="predicted"/>
<feature type="transmembrane region" description="Helical" evidence="1">
    <location>
        <begin position="109"/>
        <end position="130"/>
    </location>
</feature>
<dbReference type="RefSeq" id="WP_215758772.1">
    <property type="nucleotide sequence ID" value="NZ_JAHKBE010000002.1"/>
</dbReference>
<keyword evidence="1" id="KW-0812">Transmembrane</keyword>
<sequence>MRIDVEKTIHHLSVVCALAQIVLILVSWLWSAAVPDSSVNSLLSARGVRWFFGSYVDNEASPILVWLVLLGLAIGSLRSSGSCRAMRQAFLRQGPPLTSLQKFAFRSSLVLFLLELAAVAGLTMLPHAVLLSVSGDLFPSSFSVAIIPIVAFVCVTVSIFYGLLANHYHSFADIGRGVCSEHRLLVALLLLYVVASQLINSLIYVFEMAEA</sequence>
<evidence type="ECO:0000313" key="3">
    <source>
        <dbReference type="Proteomes" id="UP001487296"/>
    </source>
</evidence>
<feature type="transmembrane region" description="Helical" evidence="1">
    <location>
        <begin position="142"/>
        <end position="164"/>
    </location>
</feature>
<dbReference type="Proteomes" id="UP001487296">
    <property type="component" value="Unassembled WGS sequence"/>
</dbReference>
<feature type="transmembrane region" description="Helical" evidence="1">
    <location>
        <begin position="60"/>
        <end position="77"/>
    </location>
</feature>
<dbReference type="EMBL" id="JBBNFP010000003">
    <property type="protein sequence ID" value="MEQ2485779.1"/>
    <property type="molecule type" value="Genomic_DNA"/>
</dbReference>
<keyword evidence="1" id="KW-0472">Membrane</keyword>
<gene>
    <name evidence="2" type="ORF">AAAT34_01765</name>
</gene>
<organism evidence="2 3">
    <name type="scientific">Hallella faecis</name>
    <dbReference type="NCBI Taxonomy" id="2841596"/>
    <lineage>
        <taxon>Bacteria</taxon>
        <taxon>Pseudomonadati</taxon>
        <taxon>Bacteroidota</taxon>
        <taxon>Bacteroidia</taxon>
        <taxon>Bacteroidales</taxon>
        <taxon>Prevotellaceae</taxon>
        <taxon>Hallella</taxon>
    </lineage>
</organism>
<name>A0ABV1FN15_9BACT</name>
<keyword evidence="3" id="KW-1185">Reference proteome</keyword>
<evidence type="ECO:0000313" key="2">
    <source>
        <dbReference type="EMBL" id="MEQ2485779.1"/>
    </source>
</evidence>
<comment type="caution">
    <text evidence="2">The sequence shown here is derived from an EMBL/GenBank/DDBJ whole genome shotgun (WGS) entry which is preliminary data.</text>
</comment>
<reference evidence="2 3" key="1">
    <citation type="submission" date="2024-04" db="EMBL/GenBank/DDBJ databases">
        <title>Human intestinal bacterial collection.</title>
        <authorList>
            <person name="Pauvert C."/>
            <person name="Hitch T.C.A."/>
            <person name="Clavel T."/>
        </authorList>
    </citation>
    <scope>NUCLEOTIDE SEQUENCE [LARGE SCALE GENOMIC DNA]</scope>
    <source>
        <strain evidence="2 3">CLA-AA-H145</strain>
    </source>
</reference>
<feature type="transmembrane region" description="Helical" evidence="1">
    <location>
        <begin position="184"/>
        <end position="206"/>
    </location>
</feature>
<accession>A0ABV1FN15</accession>
<feature type="transmembrane region" description="Helical" evidence="1">
    <location>
        <begin position="12"/>
        <end position="33"/>
    </location>
</feature>
<protein>
    <submittedName>
        <fullName evidence="2">Tellurium resistance protein TerC</fullName>
    </submittedName>
</protein>